<dbReference type="InterPro" id="IPR051826">
    <property type="entry name" value="E3_ubiquitin-ligase_domain"/>
</dbReference>
<evidence type="ECO:0000313" key="9">
    <source>
        <dbReference type="EMBL" id="KAG7195429.1"/>
    </source>
</evidence>
<feature type="region of interest" description="Disordered" evidence="6">
    <location>
        <begin position="477"/>
        <end position="498"/>
    </location>
</feature>
<dbReference type="InterPro" id="IPR003137">
    <property type="entry name" value="PA_domain"/>
</dbReference>
<feature type="region of interest" description="Disordered" evidence="6">
    <location>
        <begin position="541"/>
        <end position="585"/>
    </location>
</feature>
<dbReference type="GO" id="GO:0016020">
    <property type="term" value="C:membrane"/>
    <property type="evidence" value="ECO:0007669"/>
    <property type="project" value="UniProtKB-SubCell"/>
</dbReference>
<dbReference type="Pfam" id="PF13639">
    <property type="entry name" value="zf-RING_2"/>
    <property type="match status" value="1"/>
</dbReference>
<evidence type="ECO:0000256" key="1">
    <source>
        <dbReference type="ARBA" id="ARBA00004370"/>
    </source>
</evidence>
<dbReference type="Pfam" id="PF02225">
    <property type="entry name" value="PA"/>
    <property type="match status" value="1"/>
</dbReference>
<reference evidence="9" key="1">
    <citation type="submission" date="2021-03" db="EMBL/GenBank/DDBJ databases">
        <authorList>
            <person name="Palmer J.M."/>
        </authorList>
    </citation>
    <scope>NUCLEOTIDE SEQUENCE</scope>
    <source>
        <strain evidence="9">ARV_011</strain>
    </source>
</reference>
<dbReference type="SUPFAM" id="SSF57850">
    <property type="entry name" value="RING/U-box"/>
    <property type="match status" value="1"/>
</dbReference>
<dbReference type="GO" id="GO:0008270">
    <property type="term" value="F:zinc ion binding"/>
    <property type="evidence" value="ECO:0007669"/>
    <property type="project" value="UniProtKB-KW"/>
</dbReference>
<dbReference type="AlphaFoldDB" id="A0A9P7VCN8"/>
<keyword evidence="2" id="KW-0812">Transmembrane</keyword>
<comment type="caution">
    <text evidence="9">The sequence shown here is derived from an EMBL/GenBank/DDBJ whole genome shotgun (WGS) entry which is preliminary data.</text>
</comment>
<evidence type="ECO:0000256" key="3">
    <source>
        <dbReference type="ARBA" id="ARBA00022989"/>
    </source>
</evidence>
<evidence type="ECO:0000313" key="10">
    <source>
        <dbReference type="Proteomes" id="UP000790833"/>
    </source>
</evidence>
<keyword evidence="5" id="KW-0479">Metal-binding</keyword>
<organism evidence="9 10">
    <name type="scientific">Scheffersomyces spartinae</name>
    <dbReference type="NCBI Taxonomy" id="45513"/>
    <lineage>
        <taxon>Eukaryota</taxon>
        <taxon>Fungi</taxon>
        <taxon>Dikarya</taxon>
        <taxon>Ascomycota</taxon>
        <taxon>Saccharomycotina</taxon>
        <taxon>Pichiomycetes</taxon>
        <taxon>Debaryomycetaceae</taxon>
        <taxon>Scheffersomyces</taxon>
    </lineage>
</organism>
<evidence type="ECO:0000256" key="7">
    <source>
        <dbReference type="SAM" id="SignalP"/>
    </source>
</evidence>
<name>A0A9P7VCN8_9ASCO</name>
<keyword evidence="7" id="KW-0732">Signal</keyword>
<protein>
    <recommendedName>
        <fullName evidence="8">RING-type domain-containing protein</fullName>
    </recommendedName>
</protein>
<feature type="compositionally biased region" description="Low complexity" evidence="6">
    <location>
        <begin position="479"/>
        <end position="497"/>
    </location>
</feature>
<evidence type="ECO:0000256" key="6">
    <source>
        <dbReference type="SAM" id="MobiDB-lite"/>
    </source>
</evidence>
<dbReference type="PANTHER" id="PTHR22765:SF416">
    <property type="entry name" value="E3 UBIQUITIN-PROTEIN LIGASE GODZILLA"/>
    <property type="match status" value="1"/>
</dbReference>
<dbReference type="Proteomes" id="UP000790833">
    <property type="component" value="Unassembled WGS sequence"/>
</dbReference>
<evidence type="ECO:0000259" key="8">
    <source>
        <dbReference type="PROSITE" id="PS50089"/>
    </source>
</evidence>
<dbReference type="PANTHER" id="PTHR22765">
    <property type="entry name" value="RING FINGER AND PROTEASE ASSOCIATED DOMAIN-CONTAINING"/>
    <property type="match status" value="1"/>
</dbReference>
<dbReference type="Gene3D" id="3.50.30.30">
    <property type="match status" value="1"/>
</dbReference>
<feature type="domain" description="RING-type" evidence="8">
    <location>
        <begin position="353"/>
        <end position="396"/>
    </location>
</feature>
<dbReference type="RefSeq" id="XP_043050974.1">
    <property type="nucleotide sequence ID" value="XM_043193922.1"/>
</dbReference>
<feature type="compositionally biased region" description="Acidic residues" evidence="6">
    <location>
        <begin position="564"/>
        <end position="585"/>
    </location>
</feature>
<evidence type="ECO:0000256" key="5">
    <source>
        <dbReference type="PROSITE-ProRule" id="PRU00175"/>
    </source>
</evidence>
<dbReference type="GO" id="GO:0005737">
    <property type="term" value="C:cytoplasm"/>
    <property type="evidence" value="ECO:0007669"/>
    <property type="project" value="TreeGrafter"/>
</dbReference>
<keyword evidence="5" id="KW-0863">Zinc-finger</keyword>
<feature type="chain" id="PRO_5040207395" description="RING-type domain-containing protein" evidence="7">
    <location>
        <begin position="30"/>
        <end position="585"/>
    </location>
</feature>
<sequence length="585" mass="66268">MLSQVRILLFLAIVMLVWVLNISCSTTQGVELWNRWFHKHNNDVNTDSPISGVKASDEYPWNGFMNTIFPINALLRYNSSTVPPIVTTVERLGRYASFSNIVLKNPGIMGEYVMFTHDSCFVNPSLYDEGEYEDKIIMAMRGGCTFVSKVKELMKLKPKAIIIGNNEPHQGLLTMFSNTFNQDGSIRIPMIFITMEDYMLFEQEPNRRLEITTSSFGSLTSVILSATISPPLLVILIYFCIRGAQYFKKINTSRHNFKMVKKLPTYIYEGDHLVNDKDFKKYQDIIEHERKLENLLKDSPLPLEENHQPLSSSRTSISSLSEYIPPIPLSSIRKIHSLNVLFCTKDYYATSKCSICLDKFIPHESQLLVLKCKHIYHKNCLSNWLINFRRSCPLCNNTITASQLRLRPTTEDDGYLSSTSNLIDMGSVAPLLERQTTSDGSRWYVLDADDQRELGEFIADDDNSGIFYTEMLNIPSRDSSLTDPSTSTTTTTTSTSTIPNYNQDMAHSATSTYYSTHSNRGPVTVAGSTYENESVFLTPISSHRPFSPPTKGSIEGSRMAHVLEEDEGGASQEEEEEEEEFKPSL</sequence>
<keyword evidence="4" id="KW-0472">Membrane</keyword>
<keyword evidence="5" id="KW-0862">Zinc</keyword>
<accession>A0A9P7VCN8</accession>
<gene>
    <name evidence="9" type="ORF">KQ657_003189</name>
</gene>
<evidence type="ECO:0000256" key="2">
    <source>
        <dbReference type="ARBA" id="ARBA00022692"/>
    </source>
</evidence>
<dbReference type="OrthoDB" id="8062037at2759"/>
<dbReference type="InterPro" id="IPR013083">
    <property type="entry name" value="Znf_RING/FYVE/PHD"/>
</dbReference>
<dbReference type="EMBL" id="JAHMUF010000003">
    <property type="protein sequence ID" value="KAG7195429.1"/>
    <property type="molecule type" value="Genomic_DNA"/>
</dbReference>
<keyword evidence="10" id="KW-1185">Reference proteome</keyword>
<dbReference type="InterPro" id="IPR001841">
    <property type="entry name" value="Znf_RING"/>
</dbReference>
<dbReference type="GeneID" id="66116563"/>
<keyword evidence="3" id="KW-1133">Transmembrane helix</keyword>
<dbReference type="Gene3D" id="3.30.40.10">
    <property type="entry name" value="Zinc/RING finger domain, C3HC4 (zinc finger)"/>
    <property type="match status" value="1"/>
</dbReference>
<dbReference type="SMART" id="SM00184">
    <property type="entry name" value="RING"/>
    <property type="match status" value="1"/>
</dbReference>
<feature type="signal peptide" evidence="7">
    <location>
        <begin position="1"/>
        <end position="29"/>
    </location>
</feature>
<proteinExistence type="predicted"/>
<dbReference type="PROSITE" id="PS50089">
    <property type="entry name" value="ZF_RING_2"/>
    <property type="match status" value="1"/>
</dbReference>
<dbReference type="GO" id="GO:0061630">
    <property type="term" value="F:ubiquitin protein ligase activity"/>
    <property type="evidence" value="ECO:0007669"/>
    <property type="project" value="TreeGrafter"/>
</dbReference>
<evidence type="ECO:0000256" key="4">
    <source>
        <dbReference type="ARBA" id="ARBA00023136"/>
    </source>
</evidence>
<dbReference type="GO" id="GO:0006511">
    <property type="term" value="P:ubiquitin-dependent protein catabolic process"/>
    <property type="evidence" value="ECO:0007669"/>
    <property type="project" value="TreeGrafter"/>
</dbReference>
<comment type="subcellular location">
    <subcellularLocation>
        <location evidence="1">Membrane</location>
    </subcellularLocation>
</comment>